<comment type="caution">
    <text evidence="1">The sequence shown here is derived from an EMBL/GenBank/DDBJ whole genome shotgun (WGS) entry which is preliminary data.</text>
</comment>
<reference evidence="2" key="1">
    <citation type="submission" date="2016-06" db="EMBL/GenBank/DDBJ databases">
        <title>Parallel loss of symbiosis genes in relatives of nitrogen-fixing non-legume Parasponia.</title>
        <authorList>
            <person name="Van Velzen R."/>
            <person name="Holmer R."/>
            <person name="Bu F."/>
            <person name="Rutten L."/>
            <person name="Van Zeijl A."/>
            <person name="Liu W."/>
            <person name="Santuari L."/>
            <person name="Cao Q."/>
            <person name="Sharma T."/>
            <person name="Shen D."/>
            <person name="Roswanjaya Y."/>
            <person name="Wardhani T."/>
            <person name="Kalhor M.S."/>
            <person name="Jansen J."/>
            <person name="Van den Hoogen J."/>
            <person name="Gungor B."/>
            <person name="Hartog M."/>
            <person name="Hontelez J."/>
            <person name="Verver J."/>
            <person name="Yang W.-C."/>
            <person name="Schijlen E."/>
            <person name="Repin R."/>
            <person name="Schilthuizen M."/>
            <person name="Schranz E."/>
            <person name="Heidstra R."/>
            <person name="Miyata K."/>
            <person name="Fedorova E."/>
            <person name="Kohlen W."/>
            <person name="Bisseling T."/>
            <person name="Smit S."/>
            <person name="Geurts R."/>
        </authorList>
    </citation>
    <scope>NUCLEOTIDE SEQUENCE [LARGE SCALE GENOMIC DNA]</scope>
    <source>
        <strain evidence="2">cv. WU1-14</strain>
    </source>
</reference>
<dbReference type="Proteomes" id="UP000237105">
    <property type="component" value="Unassembled WGS sequence"/>
</dbReference>
<evidence type="ECO:0000313" key="1">
    <source>
        <dbReference type="EMBL" id="PON54649.1"/>
    </source>
</evidence>
<dbReference type="AlphaFoldDB" id="A0A2P5C0V8"/>
<keyword evidence="2" id="KW-1185">Reference proteome</keyword>
<name>A0A2P5C0V8_PARAD</name>
<sequence>MGRAARGPFLRRRSPSSTPWACSLLPLSGNLPA</sequence>
<protein>
    <submittedName>
        <fullName evidence="1">Uncharacterized protein</fullName>
    </submittedName>
</protein>
<organism evidence="1 2">
    <name type="scientific">Parasponia andersonii</name>
    <name type="common">Sponia andersonii</name>
    <dbReference type="NCBI Taxonomy" id="3476"/>
    <lineage>
        <taxon>Eukaryota</taxon>
        <taxon>Viridiplantae</taxon>
        <taxon>Streptophyta</taxon>
        <taxon>Embryophyta</taxon>
        <taxon>Tracheophyta</taxon>
        <taxon>Spermatophyta</taxon>
        <taxon>Magnoliopsida</taxon>
        <taxon>eudicotyledons</taxon>
        <taxon>Gunneridae</taxon>
        <taxon>Pentapetalae</taxon>
        <taxon>rosids</taxon>
        <taxon>fabids</taxon>
        <taxon>Rosales</taxon>
        <taxon>Cannabaceae</taxon>
        <taxon>Parasponia</taxon>
    </lineage>
</organism>
<accession>A0A2P5C0V8</accession>
<gene>
    <name evidence="1" type="ORF">PanWU01x14_193900</name>
</gene>
<proteinExistence type="predicted"/>
<dbReference type="EMBL" id="JXTB01000192">
    <property type="protein sequence ID" value="PON54649.1"/>
    <property type="molecule type" value="Genomic_DNA"/>
</dbReference>
<evidence type="ECO:0000313" key="2">
    <source>
        <dbReference type="Proteomes" id="UP000237105"/>
    </source>
</evidence>